<dbReference type="InterPro" id="IPR030475">
    <property type="entry name" value="RNR_small_AS"/>
</dbReference>
<dbReference type="AlphaFoldDB" id="A0A0C9WWE8"/>
<keyword evidence="1" id="KW-1133">Transmembrane helix</keyword>
<dbReference type="InterPro" id="IPR009078">
    <property type="entry name" value="Ferritin-like_SF"/>
</dbReference>
<dbReference type="GO" id="GO:0009263">
    <property type="term" value="P:deoxyribonucleotide biosynthetic process"/>
    <property type="evidence" value="ECO:0007669"/>
    <property type="project" value="InterPro"/>
</dbReference>
<protein>
    <submittedName>
        <fullName evidence="2">Uncharacterized protein</fullName>
    </submittedName>
</protein>
<organism evidence="2 3">
    <name type="scientific">Laccaria amethystina LaAM-08-1</name>
    <dbReference type="NCBI Taxonomy" id="1095629"/>
    <lineage>
        <taxon>Eukaryota</taxon>
        <taxon>Fungi</taxon>
        <taxon>Dikarya</taxon>
        <taxon>Basidiomycota</taxon>
        <taxon>Agaricomycotina</taxon>
        <taxon>Agaricomycetes</taxon>
        <taxon>Agaricomycetidae</taxon>
        <taxon>Agaricales</taxon>
        <taxon>Agaricineae</taxon>
        <taxon>Hydnangiaceae</taxon>
        <taxon>Laccaria</taxon>
    </lineage>
</organism>
<dbReference type="OrthoDB" id="10248373at2759"/>
<dbReference type="InterPro" id="IPR012348">
    <property type="entry name" value="RNR-like"/>
</dbReference>
<keyword evidence="3" id="KW-1185">Reference proteome</keyword>
<dbReference type="Pfam" id="PF00268">
    <property type="entry name" value="Ribonuc_red_sm"/>
    <property type="match status" value="1"/>
</dbReference>
<gene>
    <name evidence="2" type="ORF">K443DRAFT_15949</name>
</gene>
<evidence type="ECO:0000313" key="2">
    <source>
        <dbReference type="EMBL" id="KIJ89606.1"/>
    </source>
</evidence>
<dbReference type="Gene3D" id="1.10.620.20">
    <property type="entry name" value="Ribonucleotide Reductase, subunit A"/>
    <property type="match status" value="2"/>
</dbReference>
<dbReference type="HOGENOM" id="CLU_953354_0_0_1"/>
<dbReference type="EMBL" id="KN839574">
    <property type="protein sequence ID" value="KIJ89606.1"/>
    <property type="molecule type" value="Genomic_DNA"/>
</dbReference>
<dbReference type="SUPFAM" id="SSF47240">
    <property type="entry name" value="Ferritin-like"/>
    <property type="match status" value="2"/>
</dbReference>
<evidence type="ECO:0000313" key="3">
    <source>
        <dbReference type="Proteomes" id="UP000054477"/>
    </source>
</evidence>
<reference evidence="3" key="2">
    <citation type="submission" date="2015-01" db="EMBL/GenBank/DDBJ databases">
        <title>Evolutionary Origins and Diversification of the Mycorrhizal Mutualists.</title>
        <authorList>
            <consortium name="DOE Joint Genome Institute"/>
            <consortium name="Mycorrhizal Genomics Consortium"/>
            <person name="Kohler A."/>
            <person name="Kuo A."/>
            <person name="Nagy L.G."/>
            <person name="Floudas D."/>
            <person name="Copeland A."/>
            <person name="Barry K.W."/>
            <person name="Cichocki N."/>
            <person name="Veneault-Fourrey C."/>
            <person name="LaButti K."/>
            <person name="Lindquist E.A."/>
            <person name="Lipzen A."/>
            <person name="Lundell T."/>
            <person name="Morin E."/>
            <person name="Murat C."/>
            <person name="Riley R."/>
            <person name="Ohm R."/>
            <person name="Sun H."/>
            <person name="Tunlid A."/>
            <person name="Henrissat B."/>
            <person name="Grigoriev I.V."/>
            <person name="Hibbett D.S."/>
            <person name="Martin F."/>
        </authorList>
    </citation>
    <scope>NUCLEOTIDE SEQUENCE [LARGE SCALE GENOMIC DNA]</scope>
    <source>
        <strain evidence="3">LaAM-08-1</strain>
    </source>
</reference>
<feature type="transmembrane region" description="Helical" evidence="1">
    <location>
        <begin position="269"/>
        <end position="290"/>
    </location>
</feature>
<reference evidence="2 3" key="1">
    <citation type="submission" date="2014-04" db="EMBL/GenBank/DDBJ databases">
        <authorList>
            <consortium name="DOE Joint Genome Institute"/>
            <person name="Kuo A."/>
            <person name="Kohler A."/>
            <person name="Nagy L.G."/>
            <person name="Floudas D."/>
            <person name="Copeland A."/>
            <person name="Barry K.W."/>
            <person name="Cichocki N."/>
            <person name="Veneault-Fourrey C."/>
            <person name="LaButti K."/>
            <person name="Lindquist E.A."/>
            <person name="Lipzen A."/>
            <person name="Lundell T."/>
            <person name="Morin E."/>
            <person name="Murat C."/>
            <person name="Sun H."/>
            <person name="Tunlid A."/>
            <person name="Henrissat B."/>
            <person name="Grigoriev I.V."/>
            <person name="Hibbett D.S."/>
            <person name="Martin F."/>
            <person name="Nordberg H.P."/>
            <person name="Cantor M.N."/>
            <person name="Hua S.X."/>
        </authorList>
    </citation>
    <scope>NUCLEOTIDE SEQUENCE [LARGE SCALE GENOMIC DNA]</scope>
    <source>
        <strain evidence="2 3">LaAM-08-1</strain>
    </source>
</reference>
<evidence type="ECO:0000256" key="1">
    <source>
        <dbReference type="SAM" id="Phobius"/>
    </source>
</evidence>
<dbReference type="GO" id="GO:0016491">
    <property type="term" value="F:oxidoreductase activity"/>
    <property type="evidence" value="ECO:0007669"/>
    <property type="project" value="InterPro"/>
</dbReference>
<accession>A0A0C9WWE8</accession>
<dbReference type="STRING" id="1095629.A0A0C9WWE8"/>
<dbReference type="PANTHER" id="PTHR23409">
    <property type="entry name" value="RIBONUCLEOSIDE-DIPHOSPHATE REDUCTASE SMALL CHAIN"/>
    <property type="match status" value="1"/>
</dbReference>
<keyword evidence="1" id="KW-0472">Membrane</keyword>
<dbReference type="PANTHER" id="PTHR23409:SF18">
    <property type="entry name" value="RIBONUCLEOSIDE-DIPHOSPHATE REDUCTASE SUBUNIT M2"/>
    <property type="match status" value="1"/>
</dbReference>
<dbReference type="InterPro" id="IPR000358">
    <property type="entry name" value="RNR_small_fam"/>
</dbReference>
<keyword evidence="1" id="KW-0812">Transmembrane</keyword>
<name>A0A0C9WWE8_9AGAR</name>
<proteinExistence type="predicted"/>
<dbReference type="PROSITE" id="PS00368">
    <property type="entry name" value="RIBORED_SMALL"/>
    <property type="match status" value="1"/>
</dbReference>
<dbReference type="Proteomes" id="UP000054477">
    <property type="component" value="Unassembled WGS sequence"/>
</dbReference>
<sequence>MDVWDQALQRPDAHTEPGTDCLHWNLPGIFEQWTDQIYHILFLERERKAVVGSFPSSRHFAWSILAACAGFADGDTSSRAANEVLKLWGRKRRRNTLNDDGTRRSLLQIMMEDIHSKTYSLLIDAYIKDPAQREYLFDAIETIPCIKESALRWISNQESTVAERLAAFAAVEDIFFSSSFASIFWMKKRDLPSRTSLSAHEGMHTDFACLLFSHLKRRRRRPHPEVVKHIIVEAVKIDRLRPFAQSQGFRSPRGRYIRKKWSQIFNERLVAFMAVEGIFFSGSFASIFWMDW</sequence>